<feature type="compositionally biased region" description="Basic and acidic residues" evidence="2">
    <location>
        <begin position="274"/>
        <end position="284"/>
    </location>
</feature>
<feature type="domain" description="Transglycosylase SLT" evidence="3">
    <location>
        <begin position="22"/>
        <end position="74"/>
    </location>
</feature>
<evidence type="ECO:0000256" key="2">
    <source>
        <dbReference type="SAM" id="MobiDB-lite"/>
    </source>
</evidence>
<comment type="similarity">
    <text evidence="1">Belongs to the virb1 family.</text>
</comment>
<dbReference type="RefSeq" id="WP_189044898.1">
    <property type="nucleotide sequence ID" value="NZ_BMJQ01000004.1"/>
</dbReference>
<protein>
    <recommendedName>
        <fullName evidence="3">Transglycosylase SLT domain-containing protein</fullName>
    </recommendedName>
</protein>
<evidence type="ECO:0000259" key="3">
    <source>
        <dbReference type="Pfam" id="PF01464"/>
    </source>
</evidence>
<dbReference type="Proteomes" id="UP000646365">
    <property type="component" value="Unassembled WGS sequence"/>
</dbReference>
<reference evidence="4" key="1">
    <citation type="journal article" date="2014" name="Int. J. Syst. Evol. Microbiol.">
        <title>Complete genome sequence of Corynebacterium casei LMG S-19264T (=DSM 44701T), isolated from a smear-ripened cheese.</title>
        <authorList>
            <consortium name="US DOE Joint Genome Institute (JGI-PGF)"/>
            <person name="Walter F."/>
            <person name="Albersmeier A."/>
            <person name="Kalinowski J."/>
            <person name="Ruckert C."/>
        </authorList>
    </citation>
    <scope>NUCLEOTIDE SEQUENCE</scope>
    <source>
        <strain evidence="4">CGMCC 1.15725</strain>
    </source>
</reference>
<evidence type="ECO:0000313" key="5">
    <source>
        <dbReference type="Proteomes" id="UP000646365"/>
    </source>
</evidence>
<organism evidence="4 5">
    <name type="scientific">Aliidongia dinghuensis</name>
    <dbReference type="NCBI Taxonomy" id="1867774"/>
    <lineage>
        <taxon>Bacteria</taxon>
        <taxon>Pseudomonadati</taxon>
        <taxon>Pseudomonadota</taxon>
        <taxon>Alphaproteobacteria</taxon>
        <taxon>Rhodospirillales</taxon>
        <taxon>Dongiaceae</taxon>
        <taxon>Aliidongia</taxon>
    </lineage>
</organism>
<name>A0A8J2YT88_9PROT</name>
<sequence length="284" mass="30135">MTARPPSAIPAVDPAIVTDIRRASRLANVDFGYLMAQASQESSFQPDAKATTSSATGLYQFIDSTWLTAVKNYGAKYGLGQYASQITTGDAGQPHVADPAVRKAILDLRKDPKIASEIAAEFAHENKTEVERALGRPASSTDLYLAHFLGAQGATSVVKSIEHDGSTKAADLLPAAAAANRSVFYDSTTGEAKTVAQIYQNFAAKIERQINQYSSATGDTSDGAVDAAVFKSPLDTPKLLNQPMLAMMNVITLAAMKLVGETETKDTLSPAQSIDDKRKTDTSA</sequence>
<reference evidence="4" key="2">
    <citation type="submission" date="2020-09" db="EMBL/GenBank/DDBJ databases">
        <authorList>
            <person name="Sun Q."/>
            <person name="Zhou Y."/>
        </authorList>
    </citation>
    <scope>NUCLEOTIDE SEQUENCE</scope>
    <source>
        <strain evidence="4">CGMCC 1.15725</strain>
    </source>
</reference>
<dbReference type="InterPro" id="IPR008258">
    <property type="entry name" value="Transglycosylase_SLT_dom_1"/>
</dbReference>
<evidence type="ECO:0000256" key="1">
    <source>
        <dbReference type="ARBA" id="ARBA00009387"/>
    </source>
</evidence>
<dbReference type="EMBL" id="BMJQ01000004">
    <property type="protein sequence ID" value="GGF13214.1"/>
    <property type="molecule type" value="Genomic_DNA"/>
</dbReference>
<dbReference type="SUPFAM" id="SSF53955">
    <property type="entry name" value="Lysozyme-like"/>
    <property type="match status" value="1"/>
</dbReference>
<dbReference type="Pfam" id="PF01464">
    <property type="entry name" value="SLT"/>
    <property type="match status" value="1"/>
</dbReference>
<dbReference type="InterPro" id="IPR023346">
    <property type="entry name" value="Lysozyme-like_dom_sf"/>
</dbReference>
<gene>
    <name evidence="4" type="ORF">GCM10011611_18660</name>
</gene>
<comment type="caution">
    <text evidence="4">The sequence shown here is derived from an EMBL/GenBank/DDBJ whole genome shotgun (WGS) entry which is preliminary data.</text>
</comment>
<dbReference type="AlphaFoldDB" id="A0A8J2YT88"/>
<keyword evidence="5" id="KW-1185">Reference proteome</keyword>
<proteinExistence type="inferred from homology"/>
<feature type="region of interest" description="Disordered" evidence="2">
    <location>
        <begin position="264"/>
        <end position="284"/>
    </location>
</feature>
<accession>A0A8J2YT88</accession>
<evidence type="ECO:0000313" key="4">
    <source>
        <dbReference type="EMBL" id="GGF13214.1"/>
    </source>
</evidence>
<dbReference type="Gene3D" id="1.10.530.10">
    <property type="match status" value="1"/>
</dbReference>